<protein>
    <submittedName>
        <fullName evidence="5">MBL fold metallo-hydrolase</fullName>
    </submittedName>
</protein>
<dbReference type="SMART" id="SM01027">
    <property type="entry name" value="Beta-Casp"/>
    <property type="match status" value="1"/>
</dbReference>
<comment type="caution">
    <text evidence="5">The sequence shown here is derived from an EMBL/GenBank/DDBJ whole genome shotgun (WGS) entry which is preliminary data.</text>
</comment>
<evidence type="ECO:0000313" key="6">
    <source>
        <dbReference type="Proteomes" id="UP000712713"/>
    </source>
</evidence>
<keyword evidence="1" id="KW-0378">Hydrolase</keyword>
<feature type="region of interest" description="Disordered" evidence="2">
    <location>
        <begin position="460"/>
        <end position="484"/>
    </location>
</feature>
<dbReference type="InterPro" id="IPR036866">
    <property type="entry name" value="RibonucZ/Hydroxyglut_hydro"/>
</dbReference>
<dbReference type="InterPro" id="IPR050698">
    <property type="entry name" value="MBL"/>
</dbReference>
<dbReference type="InterPro" id="IPR022712">
    <property type="entry name" value="Beta_Casp"/>
</dbReference>
<evidence type="ECO:0000259" key="3">
    <source>
        <dbReference type="SMART" id="SM00849"/>
    </source>
</evidence>
<feature type="compositionally biased region" description="Acidic residues" evidence="2">
    <location>
        <begin position="461"/>
        <end position="472"/>
    </location>
</feature>
<evidence type="ECO:0000256" key="2">
    <source>
        <dbReference type="SAM" id="MobiDB-lite"/>
    </source>
</evidence>
<feature type="domain" description="Beta-Casp" evidence="4">
    <location>
        <begin position="253"/>
        <end position="373"/>
    </location>
</feature>
<dbReference type="Gene3D" id="3.60.15.10">
    <property type="entry name" value="Ribonuclease Z/Hydroxyacylglutathione hydrolase-like"/>
    <property type="match status" value="1"/>
</dbReference>
<reference evidence="5" key="2">
    <citation type="submission" date="2021-09" db="EMBL/GenBank/DDBJ databases">
        <authorList>
            <person name="Gilroy R."/>
        </authorList>
    </citation>
    <scope>NUCLEOTIDE SEQUENCE</scope>
    <source>
        <strain evidence="5">ChiGjej3B3-7470</strain>
    </source>
</reference>
<dbReference type="InterPro" id="IPR011108">
    <property type="entry name" value="RMMBL"/>
</dbReference>
<organism evidence="5 6">
    <name type="scientific">Tessaracoccus flavescens</name>
    <dbReference type="NCBI Taxonomy" id="399497"/>
    <lineage>
        <taxon>Bacteria</taxon>
        <taxon>Bacillati</taxon>
        <taxon>Actinomycetota</taxon>
        <taxon>Actinomycetes</taxon>
        <taxon>Propionibacteriales</taxon>
        <taxon>Propionibacteriaceae</taxon>
        <taxon>Tessaracoccus</taxon>
    </lineage>
</organism>
<reference evidence="5" key="1">
    <citation type="journal article" date="2021" name="PeerJ">
        <title>Extensive microbial diversity within the chicken gut microbiome revealed by metagenomics and culture.</title>
        <authorList>
            <person name="Gilroy R."/>
            <person name="Ravi A."/>
            <person name="Getino M."/>
            <person name="Pursley I."/>
            <person name="Horton D.L."/>
            <person name="Alikhan N.F."/>
            <person name="Baker D."/>
            <person name="Gharbi K."/>
            <person name="Hall N."/>
            <person name="Watson M."/>
            <person name="Adriaenssens E.M."/>
            <person name="Foster-Nyarko E."/>
            <person name="Jarju S."/>
            <person name="Secka A."/>
            <person name="Antonio M."/>
            <person name="Oren A."/>
            <person name="Chaudhuri R.R."/>
            <person name="La Ragione R."/>
            <person name="Hildebrand F."/>
            <person name="Pallen M.J."/>
        </authorList>
    </citation>
    <scope>NUCLEOTIDE SEQUENCE</scope>
    <source>
        <strain evidence="5">ChiGjej3B3-7470</strain>
    </source>
</reference>
<dbReference type="AlphaFoldDB" id="A0A921EPI8"/>
<dbReference type="CDD" id="cd16295">
    <property type="entry name" value="TTHA0252-CPSF-like_MBL-fold"/>
    <property type="match status" value="1"/>
</dbReference>
<gene>
    <name evidence="5" type="ORF">K8V15_03945</name>
</gene>
<dbReference type="PANTHER" id="PTHR11203:SF37">
    <property type="entry name" value="INTEGRATOR COMPLEX SUBUNIT 11"/>
    <property type="match status" value="1"/>
</dbReference>
<proteinExistence type="predicted"/>
<dbReference type="GO" id="GO:0004521">
    <property type="term" value="F:RNA endonuclease activity"/>
    <property type="evidence" value="ECO:0007669"/>
    <property type="project" value="TreeGrafter"/>
</dbReference>
<feature type="compositionally biased region" description="Low complexity" evidence="2">
    <location>
        <begin position="473"/>
        <end position="484"/>
    </location>
</feature>
<accession>A0A921EPI8</accession>
<dbReference type="GO" id="GO:0016787">
    <property type="term" value="F:hydrolase activity"/>
    <property type="evidence" value="ECO:0007669"/>
    <property type="project" value="UniProtKB-KW"/>
</dbReference>
<evidence type="ECO:0000259" key="4">
    <source>
        <dbReference type="SMART" id="SM01027"/>
    </source>
</evidence>
<dbReference type="Pfam" id="PF10996">
    <property type="entry name" value="Beta-Casp"/>
    <property type="match status" value="1"/>
</dbReference>
<dbReference type="PANTHER" id="PTHR11203">
    <property type="entry name" value="CLEAVAGE AND POLYADENYLATION SPECIFICITY FACTOR FAMILY MEMBER"/>
    <property type="match status" value="1"/>
</dbReference>
<dbReference type="Proteomes" id="UP000712713">
    <property type="component" value="Unassembled WGS sequence"/>
</dbReference>
<name>A0A921EPI8_9ACTN</name>
<evidence type="ECO:0000256" key="1">
    <source>
        <dbReference type="ARBA" id="ARBA00022801"/>
    </source>
</evidence>
<dbReference type="Pfam" id="PF00753">
    <property type="entry name" value="Lactamase_B"/>
    <property type="match status" value="1"/>
</dbReference>
<feature type="domain" description="Metallo-beta-lactamase" evidence="3">
    <location>
        <begin position="19"/>
        <end position="248"/>
    </location>
</feature>
<dbReference type="SUPFAM" id="SSF56281">
    <property type="entry name" value="Metallo-hydrolase/oxidoreductase"/>
    <property type="match status" value="1"/>
</dbReference>
<dbReference type="Gene3D" id="3.40.50.10890">
    <property type="match status" value="1"/>
</dbReference>
<dbReference type="Pfam" id="PF07521">
    <property type="entry name" value="RMMBL"/>
    <property type="match status" value="1"/>
</dbReference>
<dbReference type="EMBL" id="DYZF01000093">
    <property type="protein sequence ID" value="HJE51121.1"/>
    <property type="molecule type" value="Genomic_DNA"/>
</dbReference>
<dbReference type="InterPro" id="IPR001279">
    <property type="entry name" value="Metallo-B-lactamas"/>
</dbReference>
<sequence length="484" mass="53730">MSTPQKATLTFLGAAGTVTGSKYLMTLDDRRILVDAGMFQGEKEWRNKNREDFPVDPATISDVLLTHAHTDHASYLPALVKHGFRGTIWATEASIRLAEIVLRDAGKLQEQSVKDAVKGGYSKHENPEAIYTSADVEETLPLFRRVEWNTDVDVDGVTARWVRSAHILGSASIHVRFGDRSVLFSGDLGRHDHPILKPRETPPGADIVLIESTYGDREHPEPEQPHDDLAQLISRTVARGGQVVIPAFAIDRTETVLHALTQLRREGRIPDVPVVVDGPMSLRALDVYRDESLGELADDISVDDFTDLNLSEARSSRDSKALNKRTDPMIIISSSGMVEGGRVLYHLLRTLPDPKNSVVLTGFQAEGTRGRALEEGARNVKINGRYVRVKAEIMRSHQFSVHGDASDLMDWLKDLDKEPEEVFVVHGEQHVAEHFERRIEDELDWVAVVPKFGEVISLLPDDGEPADLDVDVPEPAAPSSEPRE</sequence>
<evidence type="ECO:0000313" key="5">
    <source>
        <dbReference type="EMBL" id="HJE51121.1"/>
    </source>
</evidence>
<dbReference type="SMART" id="SM00849">
    <property type="entry name" value="Lactamase_B"/>
    <property type="match status" value="1"/>
</dbReference>